<dbReference type="AlphaFoldDB" id="A0A4S4BQG2"/>
<evidence type="ECO:0000313" key="2">
    <source>
        <dbReference type="Proteomes" id="UP000310334"/>
    </source>
</evidence>
<name>A0A4S4BQG2_9BACI</name>
<sequence length="76" mass="8456">MNSSGKTTPIFVVIFIVSSILAILNNIRPLAGELRVIGFSVFTLLCLIIAVMFRKTAWKVIAIVAYWILFGVIQMI</sequence>
<dbReference type="EMBL" id="SSNT01000016">
    <property type="protein sequence ID" value="THF77181.1"/>
    <property type="molecule type" value="Genomic_DNA"/>
</dbReference>
<gene>
    <name evidence="1" type="ORF">E6W99_19525</name>
</gene>
<keyword evidence="2" id="KW-1185">Reference proteome</keyword>
<dbReference type="OrthoDB" id="2974760at2"/>
<dbReference type="RefSeq" id="WP_136356935.1">
    <property type="nucleotide sequence ID" value="NZ_CP046266.1"/>
</dbReference>
<reference evidence="1 2" key="1">
    <citation type="submission" date="2019-04" db="EMBL/GenBank/DDBJ databases">
        <title>Bacillus sediminilitoris sp. nov., isolated from a tidal flat sediment on the East China Sea.</title>
        <authorList>
            <person name="Wei Y."/>
            <person name="Mao H."/>
            <person name="Fang J."/>
        </authorList>
    </citation>
    <scope>NUCLEOTIDE SEQUENCE [LARGE SCALE GENOMIC DNA]</scope>
    <source>
        <strain evidence="1 2">DSL-17</strain>
    </source>
</reference>
<accession>A0A4S4BQG2</accession>
<evidence type="ECO:0000313" key="1">
    <source>
        <dbReference type="EMBL" id="THF77181.1"/>
    </source>
</evidence>
<comment type="caution">
    <text evidence="1">The sequence shown here is derived from an EMBL/GenBank/DDBJ whole genome shotgun (WGS) entry which is preliminary data.</text>
</comment>
<proteinExistence type="predicted"/>
<protein>
    <submittedName>
        <fullName evidence="1">Uncharacterized protein</fullName>
    </submittedName>
</protein>
<organism evidence="1 2">
    <name type="scientific">Metabacillus sediminilitoris</name>
    <dbReference type="NCBI Taxonomy" id="2567941"/>
    <lineage>
        <taxon>Bacteria</taxon>
        <taxon>Bacillati</taxon>
        <taxon>Bacillota</taxon>
        <taxon>Bacilli</taxon>
        <taxon>Bacillales</taxon>
        <taxon>Bacillaceae</taxon>
        <taxon>Metabacillus</taxon>
    </lineage>
</organism>
<dbReference type="Proteomes" id="UP000310334">
    <property type="component" value="Unassembled WGS sequence"/>
</dbReference>